<protein>
    <submittedName>
        <fullName evidence="1">Starch [bacterial glycogen] synthase</fullName>
    </submittedName>
</protein>
<dbReference type="Gene3D" id="3.40.50.2000">
    <property type="entry name" value="Glycogen Phosphorylase B"/>
    <property type="match status" value="2"/>
</dbReference>
<feature type="non-terminal residue" evidence="1">
    <location>
        <position position="1"/>
    </location>
</feature>
<dbReference type="AlphaFoldDB" id="J9F793"/>
<accession>J9F793</accession>
<organism evidence="1">
    <name type="scientific">gut metagenome</name>
    <dbReference type="NCBI Taxonomy" id="749906"/>
    <lineage>
        <taxon>unclassified sequences</taxon>
        <taxon>metagenomes</taxon>
        <taxon>organismal metagenomes</taxon>
    </lineage>
</organism>
<reference evidence="1" key="1">
    <citation type="journal article" date="2012" name="PLoS ONE">
        <title>Gene sets for utilization of primary and secondary nutrition supplies in the distal gut of endangered iberian lynx.</title>
        <authorList>
            <person name="Alcaide M."/>
            <person name="Messina E."/>
            <person name="Richter M."/>
            <person name="Bargiela R."/>
            <person name="Peplies J."/>
            <person name="Huws S.A."/>
            <person name="Newbold C.J."/>
            <person name="Golyshin P.N."/>
            <person name="Simon M.A."/>
            <person name="Lopez G."/>
            <person name="Yakimov M.M."/>
            <person name="Ferrer M."/>
        </authorList>
    </citation>
    <scope>NUCLEOTIDE SEQUENCE</scope>
</reference>
<dbReference type="EMBL" id="AMCI01008899">
    <property type="protein sequence ID" value="EJW90333.1"/>
    <property type="molecule type" value="Genomic_DNA"/>
</dbReference>
<proteinExistence type="predicted"/>
<name>J9F793_9ZZZZ</name>
<comment type="caution">
    <text evidence="1">The sequence shown here is derived from an EMBL/GenBank/DDBJ whole genome shotgun (WGS) entry which is preliminary data.</text>
</comment>
<sequence>CWRAKEGYWQKEGWPILVKRAMQCDFSWSNSARSYMDMYEQVVNLW</sequence>
<evidence type="ECO:0000313" key="1">
    <source>
        <dbReference type="EMBL" id="EJW90333.1"/>
    </source>
</evidence>
<gene>
    <name evidence="1" type="ORF">EVA_21559</name>
</gene>